<name>A0ABV5SDF7_9ACTN</name>
<dbReference type="InterPro" id="IPR027417">
    <property type="entry name" value="P-loop_NTPase"/>
</dbReference>
<dbReference type="EMBL" id="JBHMBW010000062">
    <property type="protein sequence ID" value="MFB9629722.1"/>
    <property type="molecule type" value="Genomic_DNA"/>
</dbReference>
<dbReference type="RefSeq" id="WP_344990365.1">
    <property type="nucleotide sequence ID" value="NZ_BAAAXV010000005.1"/>
</dbReference>
<organism evidence="1 2">
    <name type="scientific">Nonomuraea helvata</name>
    <dbReference type="NCBI Taxonomy" id="37484"/>
    <lineage>
        <taxon>Bacteria</taxon>
        <taxon>Bacillati</taxon>
        <taxon>Actinomycetota</taxon>
        <taxon>Actinomycetes</taxon>
        <taxon>Streptosporangiales</taxon>
        <taxon>Streptosporangiaceae</taxon>
        <taxon>Nonomuraea</taxon>
    </lineage>
</organism>
<comment type="caution">
    <text evidence="1">The sequence shown here is derived from an EMBL/GenBank/DDBJ whole genome shotgun (WGS) entry which is preliminary data.</text>
</comment>
<dbReference type="Gene3D" id="3.40.50.300">
    <property type="entry name" value="P-loop containing nucleotide triphosphate hydrolases"/>
    <property type="match status" value="1"/>
</dbReference>
<evidence type="ECO:0008006" key="3">
    <source>
        <dbReference type="Google" id="ProtNLM"/>
    </source>
</evidence>
<evidence type="ECO:0000313" key="1">
    <source>
        <dbReference type="EMBL" id="MFB9629722.1"/>
    </source>
</evidence>
<reference evidence="1 2" key="1">
    <citation type="submission" date="2024-09" db="EMBL/GenBank/DDBJ databases">
        <authorList>
            <person name="Sun Q."/>
            <person name="Mori K."/>
        </authorList>
    </citation>
    <scope>NUCLEOTIDE SEQUENCE [LARGE SCALE GENOMIC DNA]</scope>
    <source>
        <strain evidence="1 2">JCM 3143</strain>
    </source>
</reference>
<dbReference type="SUPFAM" id="SSF52540">
    <property type="entry name" value="P-loop containing nucleoside triphosphate hydrolases"/>
    <property type="match status" value="1"/>
</dbReference>
<dbReference type="Proteomes" id="UP001589532">
    <property type="component" value="Unassembled WGS sequence"/>
</dbReference>
<sequence length="55" mass="6209">MPKWWQHSAVREADLIAVLHDGRVAELGPHEALLSADGHYARLFRLQAAGYQEAR</sequence>
<evidence type="ECO:0000313" key="2">
    <source>
        <dbReference type="Proteomes" id="UP001589532"/>
    </source>
</evidence>
<gene>
    <name evidence="1" type="ORF">ACFFSA_42180</name>
</gene>
<keyword evidence="2" id="KW-1185">Reference proteome</keyword>
<proteinExistence type="predicted"/>
<protein>
    <recommendedName>
        <fullName evidence="3">ABC transporter ATP-binding protein</fullName>
    </recommendedName>
</protein>
<accession>A0ABV5SDF7</accession>